<dbReference type="GO" id="GO:0005737">
    <property type="term" value="C:cytoplasm"/>
    <property type="evidence" value="ECO:0007669"/>
    <property type="project" value="TreeGrafter"/>
</dbReference>
<dbReference type="PANTHER" id="PTHR13847:SF279">
    <property type="entry name" value="FAD DEPENDENT OXIDOREDUCTASE DOMAIN-CONTAINING PROTEIN-RELATED"/>
    <property type="match status" value="1"/>
</dbReference>
<dbReference type="PANTHER" id="PTHR13847">
    <property type="entry name" value="SARCOSINE DEHYDROGENASE-RELATED"/>
    <property type="match status" value="1"/>
</dbReference>
<organism evidence="2 3">
    <name type="scientific">Neoarthrinium moseri</name>
    <dbReference type="NCBI Taxonomy" id="1658444"/>
    <lineage>
        <taxon>Eukaryota</taxon>
        <taxon>Fungi</taxon>
        <taxon>Dikarya</taxon>
        <taxon>Ascomycota</taxon>
        <taxon>Pezizomycotina</taxon>
        <taxon>Sordariomycetes</taxon>
        <taxon>Xylariomycetidae</taxon>
        <taxon>Amphisphaeriales</taxon>
        <taxon>Apiosporaceae</taxon>
        <taxon>Neoarthrinium</taxon>
    </lineage>
</organism>
<comment type="caution">
    <text evidence="2">The sequence shown here is derived from an EMBL/GenBank/DDBJ whole genome shotgun (WGS) entry which is preliminary data.</text>
</comment>
<evidence type="ECO:0000313" key="2">
    <source>
        <dbReference type="EMBL" id="KAI1861874.1"/>
    </source>
</evidence>
<dbReference type="SUPFAM" id="SSF51905">
    <property type="entry name" value="FAD/NAD(P)-binding domain"/>
    <property type="match status" value="1"/>
</dbReference>
<evidence type="ECO:0000259" key="1">
    <source>
        <dbReference type="Pfam" id="PF01266"/>
    </source>
</evidence>
<dbReference type="Gene3D" id="3.30.9.10">
    <property type="entry name" value="D-Amino Acid Oxidase, subunit A, domain 2"/>
    <property type="match status" value="1"/>
</dbReference>
<feature type="domain" description="FAD dependent oxidoreductase" evidence="1">
    <location>
        <begin position="45"/>
        <end position="428"/>
    </location>
</feature>
<dbReference type="AlphaFoldDB" id="A0A9P9WGK3"/>
<name>A0A9P9WGK3_9PEZI</name>
<keyword evidence="3" id="KW-1185">Reference proteome</keyword>
<dbReference type="EMBL" id="JAFIMR010000028">
    <property type="protein sequence ID" value="KAI1861874.1"/>
    <property type="molecule type" value="Genomic_DNA"/>
</dbReference>
<dbReference type="InterPro" id="IPR036188">
    <property type="entry name" value="FAD/NAD-bd_sf"/>
</dbReference>
<dbReference type="InterPro" id="IPR006076">
    <property type="entry name" value="FAD-dep_OxRdtase"/>
</dbReference>
<dbReference type="OrthoDB" id="429143at2759"/>
<proteinExistence type="predicted"/>
<sequence length="461" mass="49799">MSSFPTARKPPGPFPVPNATVPYWRTEPHALDTYRSALDLPDLSDVIIVGAGFAGATAAYYLLTDDASERPSVTLLEAREACSGATGRNGKPRGHLRPDYILDVAERAASHGVEFANELALFEVANAEAVKDLIRKECIACELHECITGYAFLDEVVAAELKKQYDELIELDCPTVKEVKYYGPSDAEDVTAVKGAKAAFTFPAATLWPYKMVLGVLERAVQGGLNLQTETPVLQVSETPDSEGYWTLTTPRGTTRAKQVIIATNAYTAGILPEYASHIIPIRGMCGRVKPTSPKPASAPQMLHSSATEYVSFGHDYHGTQPDGSFVVGGTFAPLRKHATRYGVVDDASLYDPELVEGVFEGWLQQSFKGWENVKTKVQETWTGIFGSTSDRLPHIGRVPGRPGMFICAGFNGHGMPNVLLCSKAVVQMMQTGCAFAETGVPTGYETSTERLAAPGEVMNA</sequence>
<dbReference type="Proteomes" id="UP000829685">
    <property type="component" value="Unassembled WGS sequence"/>
</dbReference>
<evidence type="ECO:0000313" key="3">
    <source>
        <dbReference type="Proteomes" id="UP000829685"/>
    </source>
</evidence>
<dbReference type="Gene3D" id="3.50.50.60">
    <property type="entry name" value="FAD/NAD(P)-binding domain"/>
    <property type="match status" value="1"/>
</dbReference>
<dbReference type="Pfam" id="PF01266">
    <property type="entry name" value="DAO"/>
    <property type="match status" value="1"/>
</dbReference>
<protein>
    <recommendedName>
        <fullName evidence="1">FAD dependent oxidoreductase domain-containing protein</fullName>
    </recommendedName>
</protein>
<accession>A0A9P9WGK3</accession>
<reference evidence="2" key="1">
    <citation type="submission" date="2021-03" db="EMBL/GenBank/DDBJ databases">
        <title>Revisited historic fungal species revealed as producer of novel bioactive compounds through whole genome sequencing and comparative genomics.</title>
        <authorList>
            <person name="Vignolle G.A."/>
            <person name="Hochenegger N."/>
            <person name="Mach R.L."/>
            <person name="Mach-Aigner A.R."/>
            <person name="Javad Rahimi M."/>
            <person name="Salim K.A."/>
            <person name="Chan C.M."/>
            <person name="Lim L.B.L."/>
            <person name="Cai F."/>
            <person name="Druzhinina I.S."/>
            <person name="U'Ren J.M."/>
            <person name="Derntl C."/>
        </authorList>
    </citation>
    <scope>NUCLEOTIDE SEQUENCE</scope>
    <source>
        <strain evidence="2">TUCIM 5799</strain>
    </source>
</reference>
<gene>
    <name evidence="2" type="ORF">JX265_009377</name>
</gene>